<dbReference type="GO" id="GO:0005507">
    <property type="term" value="F:copper ion binding"/>
    <property type="evidence" value="ECO:0007669"/>
    <property type="project" value="InterPro"/>
</dbReference>
<feature type="domain" description="HMA" evidence="18">
    <location>
        <begin position="94"/>
        <end position="160"/>
    </location>
</feature>
<dbReference type="Pfam" id="PF00702">
    <property type="entry name" value="Hydrolase"/>
    <property type="match status" value="1"/>
</dbReference>
<dbReference type="InterPro" id="IPR001757">
    <property type="entry name" value="P_typ_ATPase"/>
</dbReference>
<dbReference type="PANTHER" id="PTHR48085">
    <property type="entry name" value="CADMIUM/ZINC-TRANSPORTING ATPASE HMA2-RELATED"/>
    <property type="match status" value="1"/>
</dbReference>
<dbReference type="InterPro" id="IPR018303">
    <property type="entry name" value="ATPase_P-typ_P_site"/>
</dbReference>
<dbReference type="Gene3D" id="3.30.70.100">
    <property type="match status" value="2"/>
</dbReference>
<evidence type="ECO:0000256" key="5">
    <source>
        <dbReference type="ARBA" id="ARBA00022692"/>
    </source>
</evidence>
<evidence type="ECO:0000259" key="18">
    <source>
        <dbReference type="PROSITE" id="PS50846"/>
    </source>
</evidence>
<dbReference type="NCBIfam" id="TIGR01494">
    <property type="entry name" value="ATPase_P-type"/>
    <property type="match status" value="2"/>
</dbReference>
<keyword evidence="11" id="KW-1278">Translocase</keyword>
<dbReference type="SUPFAM" id="SSF81665">
    <property type="entry name" value="Calcium ATPase, transmembrane domain M"/>
    <property type="match status" value="1"/>
</dbReference>
<dbReference type="SUPFAM" id="SSF81653">
    <property type="entry name" value="Calcium ATPase, transduction domain A"/>
    <property type="match status" value="1"/>
</dbReference>
<feature type="transmembrane region" description="Helical" evidence="17">
    <location>
        <begin position="175"/>
        <end position="194"/>
    </location>
</feature>
<keyword evidence="15 17" id="KW-0472">Membrane</keyword>
<dbReference type="InterPro" id="IPR006121">
    <property type="entry name" value="HMA_dom"/>
</dbReference>
<dbReference type="InterPro" id="IPR036412">
    <property type="entry name" value="HAD-like_sf"/>
</dbReference>
<keyword evidence="12 17" id="KW-1133">Transmembrane helix</keyword>
<dbReference type="EC" id="7.2.2.8" evidence="3"/>
<keyword evidence="8" id="KW-0547">Nucleotide-binding</keyword>
<dbReference type="NCBIfam" id="TIGR01525">
    <property type="entry name" value="ATPase-IB_hvy"/>
    <property type="match status" value="1"/>
</dbReference>
<evidence type="ECO:0000256" key="7">
    <source>
        <dbReference type="ARBA" id="ARBA00022737"/>
    </source>
</evidence>
<dbReference type="Gene3D" id="3.40.1110.10">
    <property type="entry name" value="Calcium-transporting ATPase, cytoplasmic domain N"/>
    <property type="match status" value="1"/>
</dbReference>
<keyword evidence="13" id="KW-0186">Copper</keyword>
<comment type="similarity">
    <text evidence="2">Belongs to the cation transport ATPase (P-type) (TC 3.A.3) family. Type IB subfamily.</text>
</comment>
<dbReference type="InterPro" id="IPR006122">
    <property type="entry name" value="HMA_Cu_ion-bd"/>
</dbReference>
<accession>A0A6B9F764</accession>
<evidence type="ECO:0000256" key="3">
    <source>
        <dbReference type="ARBA" id="ARBA00012517"/>
    </source>
</evidence>
<feature type="compositionally biased region" description="Basic and acidic residues" evidence="16">
    <location>
        <begin position="14"/>
        <end position="26"/>
    </location>
</feature>
<dbReference type="GO" id="GO:0012505">
    <property type="term" value="C:endomembrane system"/>
    <property type="evidence" value="ECO:0007669"/>
    <property type="project" value="UniProtKB-SubCell"/>
</dbReference>
<dbReference type="SUPFAM" id="SSF55008">
    <property type="entry name" value="HMA, heavy metal-associated domain"/>
    <property type="match status" value="2"/>
</dbReference>
<dbReference type="PROSITE" id="PS50846">
    <property type="entry name" value="HMA_2"/>
    <property type="match status" value="2"/>
</dbReference>
<dbReference type="GO" id="GO:0016887">
    <property type="term" value="F:ATP hydrolysis activity"/>
    <property type="evidence" value="ECO:0007669"/>
    <property type="project" value="InterPro"/>
</dbReference>
<dbReference type="SFLD" id="SFLDS00003">
    <property type="entry name" value="Haloacid_Dehalogenase"/>
    <property type="match status" value="1"/>
</dbReference>
<evidence type="ECO:0000256" key="17">
    <source>
        <dbReference type="SAM" id="Phobius"/>
    </source>
</evidence>
<feature type="transmembrane region" description="Helical" evidence="17">
    <location>
        <begin position="214"/>
        <end position="233"/>
    </location>
</feature>
<dbReference type="PROSITE" id="PS00154">
    <property type="entry name" value="ATPASE_E1_E2"/>
    <property type="match status" value="1"/>
</dbReference>
<dbReference type="Proteomes" id="UP000428325">
    <property type="component" value="Chromosome"/>
</dbReference>
<dbReference type="PRINTS" id="PR00119">
    <property type="entry name" value="CATATPASE"/>
</dbReference>
<evidence type="ECO:0000256" key="9">
    <source>
        <dbReference type="ARBA" id="ARBA00022796"/>
    </source>
</evidence>
<dbReference type="OrthoDB" id="8588at2157"/>
<evidence type="ECO:0000256" key="14">
    <source>
        <dbReference type="ARBA" id="ARBA00023065"/>
    </source>
</evidence>
<evidence type="ECO:0000256" key="8">
    <source>
        <dbReference type="ARBA" id="ARBA00022741"/>
    </source>
</evidence>
<name>A0A6B9F764_9EURY</name>
<feature type="transmembrane region" description="Helical" evidence="17">
    <location>
        <begin position="445"/>
        <end position="463"/>
    </location>
</feature>
<reference evidence="19 20" key="1">
    <citation type="submission" date="2018-12" db="EMBL/GenBank/DDBJ databases">
        <title>Complete genome sequence of Haloplanus rallus MBLA0036.</title>
        <authorList>
            <person name="Nam Y.-d."/>
            <person name="Kang J."/>
            <person name="Chung W.-H."/>
            <person name="Park Y.S."/>
        </authorList>
    </citation>
    <scope>NUCLEOTIDE SEQUENCE [LARGE SCALE GENOMIC DNA]</scope>
    <source>
        <strain evidence="19 20">MBLA0036</strain>
    </source>
</reference>
<keyword evidence="14" id="KW-0406">Ion transport</keyword>
<sequence>MSDECDCDDGAAGADRRPDGTARGERLRASVPAMDCPSCAGKVERSVRTLAGVGTVETRPASGTLIVDYDPDETTAEAVRGRVDAAGYAVADVETETLAVPSMDCSSCAGKVESALSGLDGVVDYDTRPASGRVEVSYDPGRATRGDVVAAVENAGYEVVEGDRTESSIWRSRRALKTGVGAVALLLGVVFEYALTGANATLATGFGRTITVDWALYVLAAAVAGQAILRNGWYSARTRSLDIDFLMSAGVVGAIAVDLPFEAATLAVLFSVSELLERYSMDRARSSMSELMDLSPDTATVRRGAAGKDGQEETVPVDEVTVGDLVVVRPGDRVPVDGVVHGGRSAVDESPITGESVPVDVAPGDEVYAGSIVAEGYLEVEATAPAAESTLSKVIDLVEDAERDKSERERFVDRFASYYTPVVVALAVATALGPPLLVGAAFETWFVRGLTLLVVACPCAFVISTPVSVVSGITSAARNGVLIKGGDRLEAMGEVDTVALDKTGTITAGELGVTDVVGLNGASEDDVLGCAAALERRSEHPIATAIVDRATETGVPDREVADFESITGEGVRADLDGVTHYAGKPALFESLGFDLEHAHIATDGGLAVGADLEPEACDHGQGAYLDLVNDVVPRLQAEGKTVVLVGTAEELEGVIAVADTVRPAAAAAVDRLHDLGIERVVMLTGDNERTARAIASQVGIDEVRADLLPDEKVAAIREFAADSEAAAADDARLPWNRTNGGVAMVGDGVNDAPALAAATVGVAMGAAGTDTAIETADVALMGDDLTRLPYLVALAQRANHVIKTNIWSSLGVKMILAAGAPLGLVSVIHAVVIGDMGMSLAVTGNAMRLANVEPEE</sequence>
<dbReference type="AlphaFoldDB" id="A0A6B9F764"/>
<keyword evidence="7" id="KW-0677">Repeat</keyword>
<dbReference type="CDD" id="cd00371">
    <property type="entry name" value="HMA"/>
    <property type="match status" value="2"/>
</dbReference>
<feature type="domain" description="HMA" evidence="18">
    <location>
        <begin position="25"/>
        <end position="91"/>
    </location>
</feature>
<dbReference type="PRINTS" id="PR00941">
    <property type="entry name" value="CDATPASE"/>
</dbReference>
<dbReference type="NCBIfam" id="TIGR00003">
    <property type="entry name" value="copper ion binding protein"/>
    <property type="match status" value="1"/>
</dbReference>
<dbReference type="KEGG" id="hra:EI982_11050"/>
<dbReference type="GeneID" id="43370085"/>
<keyword evidence="20" id="KW-1185">Reference proteome</keyword>
<dbReference type="InterPro" id="IPR051014">
    <property type="entry name" value="Cation_Transport_ATPase_IB"/>
</dbReference>
<protein>
    <recommendedName>
        <fullName evidence="3">P-type Cu(+) transporter</fullName>
        <ecNumber evidence="3">7.2.2.8</ecNumber>
    </recommendedName>
</protein>
<dbReference type="GO" id="GO:0140581">
    <property type="term" value="F:P-type monovalent copper transporter activity"/>
    <property type="evidence" value="ECO:0007669"/>
    <property type="project" value="UniProtKB-EC"/>
</dbReference>
<evidence type="ECO:0000313" key="20">
    <source>
        <dbReference type="Proteomes" id="UP000428325"/>
    </source>
</evidence>
<evidence type="ECO:0000256" key="6">
    <source>
        <dbReference type="ARBA" id="ARBA00022723"/>
    </source>
</evidence>
<dbReference type="FunFam" id="2.70.150.10:FF:000002">
    <property type="entry name" value="Copper-transporting ATPase 1, putative"/>
    <property type="match status" value="1"/>
</dbReference>
<comment type="subcellular location">
    <subcellularLocation>
        <location evidence="1">Endomembrane system</location>
        <topology evidence="1">Multi-pass membrane protein</topology>
    </subcellularLocation>
</comment>
<keyword evidence="19" id="KW-0378">Hydrolase</keyword>
<dbReference type="InterPro" id="IPR044492">
    <property type="entry name" value="P_typ_ATPase_HD_dom"/>
</dbReference>
<evidence type="ECO:0000256" key="4">
    <source>
        <dbReference type="ARBA" id="ARBA00022448"/>
    </source>
</evidence>
<evidence type="ECO:0000256" key="15">
    <source>
        <dbReference type="ARBA" id="ARBA00023136"/>
    </source>
</evidence>
<dbReference type="InterPro" id="IPR059000">
    <property type="entry name" value="ATPase_P-type_domA"/>
</dbReference>
<evidence type="ECO:0000256" key="1">
    <source>
        <dbReference type="ARBA" id="ARBA00004127"/>
    </source>
</evidence>
<evidence type="ECO:0000313" key="19">
    <source>
        <dbReference type="EMBL" id="QGX95292.1"/>
    </source>
</evidence>
<keyword evidence="10" id="KW-0067">ATP-binding</keyword>
<evidence type="ECO:0000256" key="11">
    <source>
        <dbReference type="ARBA" id="ARBA00022967"/>
    </source>
</evidence>
<evidence type="ECO:0000256" key="13">
    <source>
        <dbReference type="ARBA" id="ARBA00023008"/>
    </source>
</evidence>
<dbReference type="InterPro" id="IPR023214">
    <property type="entry name" value="HAD_sf"/>
</dbReference>
<dbReference type="GO" id="GO:0005524">
    <property type="term" value="F:ATP binding"/>
    <property type="evidence" value="ECO:0007669"/>
    <property type="project" value="UniProtKB-KW"/>
</dbReference>
<dbReference type="Gene3D" id="3.40.50.1000">
    <property type="entry name" value="HAD superfamily/HAD-like"/>
    <property type="match status" value="1"/>
</dbReference>
<dbReference type="InterPro" id="IPR027256">
    <property type="entry name" value="P-typ_ATPase_IB"/>
</dbReference>
<dbReference type="NCBIfam" id="TIGR01512">
    <property type="entry name" value="ATPase-IB2_Cd"/>
    <property type="match status" value="1"/>
</dbReference>
<dbReference type="RefSeq" id="WP_157689751.1">
    <property type="nucleotide sequence ID" value="NZ_CP034345.1"/>
</dbReference>
<evidence type="ECO:0000256" key="2">
    <source>
        <dbReference type="ARBA" id="ARBA00006024"/>
    </source>
</evidence>
<feature type="transmembrane region" description="Helical" evidence="17">
    <location>
        <begin position="418"/>
        <end position="438"/>
    </location>
</feature>
<dbReference type="InterPro" id="IPR023299">
    <property type="entry name" value="ATPase_P-typ_cyto_dom_N"/>
</dbReference>
<dbReference type="EMBL" id="CP034345">
    <property type="protein sequence ID" value="QGX95292.1"/>
    <property type="molecule type" value="Genomic_DNA"/>
</dbReference>
<dbReference type="SFLD" id="SFLDF00027">
    <property type="entry name" value="p-type_atpase"/>
    <property type="match status" value="1"/>
</dbReference>
<dbReference type="FunFam" id="3.40.50.1000:FF:000144">
    <property type="entry name" value="copper-transporting ATPase 1 isoform X2"/>
    <property type="match status" value="1"/>
</dbReference>
<evidence type="ECO:0000256" key="10">
    <source>
        <dbReference type="ARBA" id="ARBA00022840"/>
    </source>
</evidence>
<evidence type="ECO:0000256" key="16">
    <source>
        <dbReference type="SAM" id="MobiDB-lite"/>
    </source>
</evidence>
<keyword evidence="9" id="KW-0187">Copper transport</keyword>
<dbReference type="Pfam" id="PF00122">
    <property type="entry name" value="E1-E2_ATPase"/>
    <property type="match status" value="1"/>
</dbReference>
<dbReference type="SUPFAM" id="SSF56784">
    <property type="entry name" value="HAD-like"/>
    <property type="match status" value="1"/>
</dbReference>
<proteinExistence type="inferred from homology"/>
<keyword evidence="6" id="KW-0479">Metal-binding</keyword>
<dbReference type="Pfam" id="PF00403">
    <property type="entry name" value="HMA"/>
    <property type="match status" value="2"/>
</dbReference>
<keyword evidence="5 17" id="KW-0812">Transmembrane</keyword>
<dbReference type="PANTHER" id="PTHR48085:SF5">
    <property type="entry name" value="CADMIUM_ZINC-TRANSPORTING ATPASE HMA4-RELATED"/>
    <property type="match status" value="1"/>
</dbReference>
<keyword evidence="4" id="KW-0813">Transport</keyword>
<evidence type="ECO:0000256" key="12">
    <source>
        <dbReference type="ARBA" id="ARBA00022989"/>
    </source>
</evidence>
<organism evidence="19 20">
    <name type="scientific">Haloplanus rallus</name>
    <dbReference type="NCBI Taxonomy" id="1816183"/>
    <lineage>
        <taxon>Archaea</taxon>
        <taxon>Methanobacteriati</taxon>
        <taxon>Methanobacteriota</taxon>
        <taxon>Stenosarchaea group</taxon>
        <taxon>Halobacteria</taxon>
        <taxon>Halobacteriales</taxon>
        <taxon>Haloferacaceae</taxon>
        <taxon>Haloplanus</taxon>
    </lineage>
</organism>
<dbReference type="Gene3D" id="2.70.150.10">
    <property type="entry name" value="Calcium-transporting ATPase, cytoplasmic transduction domain A"/>
    <property type="match status" value="1"/>
</dbReference>
<gene>
    <name evidence="19" type="primary">cadA</name>
    <name evidence="19" type="ORF">EI982_11050</name>
</gene>
<dbReference type="InterPro" id="IPR023298">
    <property type="entry name" value="ATPase_P-typ_TM_dom_sf"/>
</dbReference>
<dbReference type="GO" id="GO:0016020">
    <property type="term" value="C:membrane"/>
    <property type="evidence" value="ECO:0007669"/>
    <property type="project" value="InterPro"/>
</dbReference>
<dbReference type="InterPro" id="IPR008250">
    <property type="entry name" value="ATPase_P-typ_transduc_dom_A_sf"/>
</dbReference>
<dbReference type="InterPro" id="IPR036163">
    <property type="entry name" value="HMA_dom_sf"/>
</dbReference>
<feature type="region of interest" description="Disordered" evidence="16">
    <location>
        <begin position="1"/>
        <end position="26"/>
    </location>
</feature>
<dbReference type="SFLD" id="SFLDG00002">
    <property type="entry name" value="C1.7:_P-type_atpase_like"/>
    <property type="match status" value="1"/>
</dbReference>